<dbReference type="Proteomes" id="UP001221924">
    <property type="component" value="Unassembled WGS sequence"/>
</dbReference>
<dbReference type="EMBL" id="JARFID010000260">
    <property type="protein sequence ID" value="MDE8697774.1"/>
    <property type="molecule type" value="Genomic_DNA"/>
</dbReference>
<proteinExistence type="predicted"/>
<dbReference type="AlphaFoldDB" id="A0AAW6MCS8"/>
<gene>
    <name evidence="1" type="ORF">PZH42_27340</name>
</gene>
<feature type="non-terminal residue" evidence="1">
    <location>
        <position position="1"/>
    </location>
</feature>
<reference evidence="1" key="1">
    <citation type="submission" date="2023-03" db="EMBL/GenBank/DDBJ databases">
        <title>DFI Biobank Strains.</title>
        <authorList>
            <person name="Mostad J."/>
            <person name="Paddock L."/>
            <person name="Medina S."/>
            <person name="Waligurski E."/>
            <person name="Barat B."/>
            <person name="Smith R."/>
            <person name="Burgo V."/>
            <person name="Metcalfe C."/>
            <person name="Woodson C."/>
            <person name="Sundararajan A."/>
            <person name="Ramaswamy R."/>
            <person name="Lin H."/>
            <person name="Pamer E.G."/>
        </authorList>
    </citation>
    <scope>NUCLEOTIDE SEQUENCE</scope>
    <source>
        <strain evidence="1">DFI.9.5</strain>
    </source>
</reference>
<evidence type="ECO:0000313" key="1">
    <source>
        <dbReference type="EMBL" id="MDE8697774.1"/>
    </source>
</evidence>
<evidence type="ECO:0000313" key="2">
    <source>
        <dbReference type="Proteomes" id="UP001221924"/>
    </source>
</evidence>
<feature type="non-terminal residue" evidence="1">
    <location>
        <position position="109"/>
    </location>
</feature>
<name>A0AAW6MCS8_9BACE</name>
<accession>A0AAW6MCS8</accession>
<protein>
    <submittedName>
        <fullName evidence="1">Por secretion system protein</fullName>
    </submittedName>
</protein>
<comment type="caution">
    <text evidence="1">The sequence shown here is derived from an EMBL/GenBank/DDBJ whole genome shotgun (WGS) entry which is preliminary data.</text>
</comment>
<sequence>WDYFEDADRKKLYETYAALLDLRHTYPELFASNTTFSWKVGTANWDNGRTLSATSIDGKYLVVVGNFTLSDKNFSVTFQETGTWYELLQDNEPLRVSSTTQTIDVPAHE</sequence>
<organism evidence="1 2">
    <name type="scientific">Bacteroides cellulosilyticus</name>
    <dbReference type="NCBI Taxonomy" id="246787"/>
    <lineage>
        <taxon>Bacteria</taxon>
        <taxon>Pseudomonadati</taxon>
        <taxon>Bacteroidota</taxon>
        <taxon>Bacteroidia</taxon>
        <taxon>Bacteroidales</taxon>
        <taxon>Bacteroidaceae</taxon>
        <taxon>Bacteroides</taxon>
    </lineage>
</organism>